<dbReference type="PANTHER" id="PTHR36223">
    <property type="entry name" value="BETA-LACTAMASE-TYPE TRANSPEPTIDASE FOLD DOMAIN CONTAINING PROTEIN"/>
    <property type="match status" value="1"/>
</dbReference>
<evidence type="ECO:0000313" key="4">
    <source>
        <dbReference type="Proteomes" id="UP001370758"/>
    </source>
</evidence>
<protein>
    <recommendedName>
        <fullName evidence="2">DUF7918 domain-containing protein</fullName>
    </recommendedName>
</protein>
<dbReference type="Proteomes" id="UP001370758">
    <property type="component" value="Unassembled WGS sequence"/>
</dbReference>
<feature type="compositionally biased region" description="Basic and acidic residues" evidence="1">
    <location>
        <begin position="256"/>
        <end position="271"/>
    </location>
</feature>
<name>A0AAV9WAE8_9PEZI</name>
<evidence type="ECO:0000259" key="2">
    <source>
        <dbReference type="Pfam" id="PF25534"/>
    </source>
</evidence>
<sequence>MPTHNSVTCDLYIEGVRAVEHSATTEDATCTVWIVAEENKKYSFNIDVSETGAAHHRVQFWADGISLENYRLRSTTVRIDKVKLERSASGDTTYGSLAFGKLGFSDDDFEARTETRNGLIKEIGSLKLSIWRFQYGKSYESKHYHPFKRQSVKPVKEDLLKGKSVSHCTQFHEIKTKYKGSRTCHDSKPIDPIEKPLATFIFNYASKALLQAEGYIPRTPSPEIIDEDLSDLTNDELRREIMRLRGNNVDLQHRVKQEHDTDTKRKMKQEGGSRSYVDLTLDDD</sequence>
<reference evidence="3 4" key="1">
    <citation type="submission" date="2023-08" db="EMBL/GenBank/DDBJ databases">
        <authorList>
            <person name="Palmer J.M."/>
        </authorList>
    </citation>
    <scope>NUCLEOTIDE SEQUENCE [LARGE SCALE GENOMIC DNA]</scope>
    <source>
        <strain evidence="3 4">TWF481</strain>
    </source>
</reference>
<evidence type="ECO:0000313" key="3">
    <source>
        <dbReference type="EMBL" id="KAK6503725.1"/>
    </source>
</evidence>
<keyword evidence="4" id="KW-1185">Reference proteome</keyword>
<evidence type="ECO:0000256" key="1">
    <source>
        <dbReference type="SAM" id="MobiDB-lite"/>
    </source>
</evidence>
<dbReference type="Pfam" id="PF25534">
    <property type="entry name" value="DUF7918"/>
    <property type="match status" value="1"/>
</dbReference>
<dbReference type="PANTHER" id="PTHR36223:SF1">
    <property type="entry name" value="TRANSCRIPTION ELONGATION FACTOR EAF N-TERMINAL DOMAIN-CONTAINING PROTEIN"/>
    <property type="match status" value="1"/>
</dbReference>
<dbReference type="AlphaFoldDB" id="A0AAV9WAE8"/>
<proteinExistence type="predicted"/>
<comment type="caution">
    <text evidence="3">The sequence shown here is derived from an EMBL/GenBank/DDBJ whole genome shotgun (WGS) entry which is preliminary data.</text>
</comment>
<gene>
    <name evidence="3" type="ORF">TWF481_008729</name>
</gene>
<feature type="region of interest" description="Disordered" evidence="1">
    <location>
        <begin position="256"/>
        <end position="284"/>
    </location>
</feature>
<dbReference type="InterPro" id="IPR057678">
    <property type="entry name" value="DUF7918"/>
</dbReference>
<organism evidence="3 4">
    <name type="scientific">Arthrobotrys musiformis</name>
    <dbReference type="NCBI Taxonomy" id="47236"/>
    <lineage>
        <taxon>Eukaryota</taxon>
        <taxon>Fungi</taxon>
        <taxon>Dikarya</taxon>
        <taxon>Ascomycota</taxon>
        <taxon>Pezizomycotina</taxon>
        <taxon>Orbiliomycetes</taxon>
        <taxon>Orbiliales</taxon>
        <taxon>Orbiliaceae</taxon>
        <taxon>Arthrobotrys</taxon>
    </lineage>
</organism>
<accession>A0AAV9WAE8</accession>
<feature type="domain" description="DUF7918" evidence="2">
    <location>
        <begin position="8"/>
        <end position="219"/>
    </location>
</feature>
<dbReference type="EMBL" id="JAVHJL010000005">
    <property type="protein sequence ID" value="KAK6503725.1"/>
    <property type="molecule type" value="Genomic_DNA"/>
</dbReference>